<reference evidence="3 4" key="1">
    <citation type="submission" date="2024-07" db="EMBL/GenBank/DDBJ databases">
        <authorList>
            <person name="Hebao G."/>
        </authorList>
    </citation>
    <scope>NUCLEOTIDE SEQUENCE [LARGE SCALE GENOMIC DNA]</scope>
    <source>
        <strain evidence="3 4">ACCC 02193</strain>
    </source>
</reference>
<keyword evidence="3" id="KW-0808">Transferase</keyword>
<organism evidence="3 4">
    <name type="scientific">Erwinia aeris</name>
    <dbReference type="NCBI Taxonomy" id="3239803"/>
    <lineage>
        <taxon>Bacteria</taxon>
        <taxon>Pseudomonadati</taxon>
        <taxon>Pseudomonadota</taxon>
        <taxon>Gammaproteobacteria</taxon>
        <taxon>Enterobacterales</taxon>
        <taxon>Erwiniaceae</taxon>
        <taxon>Erwinia</taxon>
    </lineage>
</organism>
<comment type="caution">
    <text evidence="3">The sequence shown here is derived from an EMBL/GenBank/DDBJ whole genome shotgun (WGS) entry which is preliminary data.</text>
</comment>
<keyword evidence="3" id="KW-0012">Acyltransferase</keyword>
<accession>A0ABV4E864</accession>
<dbReference type="InterPro" id="IPR050879">
    <property type="entry name" value="Acyltransferase_3"/>
</dbReference>
<feature type="transmembrane region" description="Helical" evidence="1">
    <location>
        <begin position="184"/>
        <end position="202"/>
    </location>
</feature>
<dbReference type="InterPro" id="IPR002656">
    <property type="entry name" value="Acyl_transf_3_dom"/>
</dbReference>
<dbReference type="EMBL" id="JBGFFX010000006">
    <property type="protein sequence ID" value="MEY8771111.1"/>
    <property type="molecule type" value="Genomic_DNA"/>
</dbReference>
<feature type="transmembrane region" description="Helical" evidence="1">
    <location>
        <begin position="56"/>
        <end position="77"/>
    </location>
</feature>
<dbReference type="PANTHER" id="PTHR23028:SF53">
    <property type="entry name" value="ACYL_TRANSF_3 DOMAIN-CONTAINING PROTEIN"/>
    <property type="match status" value="1"/>
</dbReference>
<feature type="transmembrane region" description="Helical" evidence="1">
    <location>
        <begin position="236"/>
        <end position="255"/>
    </location>
</feature>
<keyword evidence="1" id="KW-1133">Transmembrane helix</keyword>
<feature type="transmembrane region" description="Helical" evidence="1">
    <location>
        <begin position="89"/>
        <end position="111"/>
    </location>
</feature>
<name>A0ABV4E864_9GAMM</name>
<sequence>MPLKTVANLLQRGNNNLDLIRIGAALMVIWSHAYAINNIAKLTEPVSSFTGKETGGSIAVYIFFFISGMLVTNSLLTKKNIVDFILARIFRVIPALAFLLIITALIIGPFVTSLTISEYFSSPQWHRYITKNLLMDTQFSLPGVFEHNSYPGSVNGSLWTIRYEVICYLILPLLLLMRVTNNKIISTSLCLFVIFAPTIEIIKNHIPLYNFFYIVVVFSCFALGGIYAIHKHLIRVSLLIPMFFLLLHLITERHYPSISKLFLPFFFCTIALWFSSLNLVKNLHIKYDISYGVYLWGFLIQQLISKFLNMNIYLSQILAILLAIVAGYLSSKFLEIPALKLYKKIMKHSWIMRLTPQK</sequence>
<dbReference type="Proteomes" id="UP001565243">
    <property type="component" value="Unassembled WGS sequence"/>
</dbReference>
<feature type="domain" description="Acyltransferase 3" evidence="2">
    <location>
        <begin position="15"/>
        <end position="327"/>
    </location>
</feature>
<keyword evidence="1" id="KW-0472">Membrane</keyword>
<evidence type="ECO:0000313" key="4">
    <source>
        <dbReference type="Proteomes" id="UP001565243"/>
    </source>
</evidence>
<evidence type="ECO:0000259" key="2">
    <source>
        <dbReference type="Pfam" id="PF01757"/>
    </source>
</evidence>
<dbReference type="Pfam" id="PF01757">
    <property type="entry name" value="Acyl_transf_3"/>
    <property type="match status" value="1"/>
</dbReference>
<dbReference type="RefSeq" id="WP_301251075.1">
    <property type="nucleotide sequence ID" value="NZ_JBGFFX010000006.1"/>
</dbReference>
<gene>
    <name evidence="3" type="ORF">AB6T85_11825</name>
</gene>
<keyword evidence="1" id="KW-0812">Transmembrane</keyword>
<dbReference type="EC" id="2.3.-.-" evidence="3"/>
<feature type="transmembrane region" description="Helical" evidence="1">
    <location>
        <begin position="159"/>
        <end position="177"/>
    </location>
</feature>
<dbReference type="GO" id="GO:0016746">
    <property type="term" value="F:acyltransferase activity"/>
    <property type="evidence" value="ECO:0007669"/>
    <property type="project" value="UniProtKB-KW"/>
</dbReference>
<feature type="transmembrane region" description="Helical" evidence="1">
    <location>
        <begin position="19"/>
        <end position="36"/>
    </location>
</feature>
<feature type="transmembrane region" description="Helical" evidence="1">
    <location>
        <begin position="261"/>
        <end position="280"/>
    </location>
</feature>
<feature type="transmembrane region" description="Helical" evidence="1">
    <location>
        <begin position="208"/>
        <end position="229"/>
    </location>
</feature>
<proteinExistence type="predicted"/>
<protein>
    <submittedName>
        <fullName evidence="3">Acyltransferase family protein</fullName>
        <ecNumber evidence="3">2.3.-.-</ecNumber>
    </submittedName>
</protein>
<keyword evidence="4" id="KW-1185">Reference proteome</keyword>
<feature type="transmembrane region" description="Helical" evidence="1">
    <location>
        <begin position="287"/>
        <end position="304"/>
    </location>
</feature>
<dbReference type="PANTHER" id="PTHR23028">
    <property type="entry name" value="ACETYLTRANSFERASE"/>
    <property type="match status" value="1"/>
</dbReference>
<evidence type="ECO:0000313" key="3">
    <source>
        <dbReference type="EMBL" id="MEY8771111.1"/>
    </source>
</evidence>
<evidence type="ECO:0000256" key="1">
    <source>
        <dbReference type="SAM" id="Phobius"/>
    </source>
</evidence>
<feature type="transmembrane region" description="Helical" evidence="1">
    <location>
        <begin position="310"/>
        <end position="330"/>
    </location>
</feature>